<dbReference type="GO" id="GO:0005829">
    <property type="term" value="C:cytosol"/>
    <property type="evidence" value="ECO:0000318"/>
    <property type="project" value="GO_Central"/>
</dbReference>
<evidence type="ECO:0000256" key="1">
    <source>
        <dbReference type="SAM" id="MobiDB-lite"/>
    </source>
</evidence>
<evidence type="ECO:0000313" key="3">
    <source>
        <dbReference type="Proteomes" id="UP000001646"/>
    </source>
</evidence>
<dbReference type="GO" id="GO:0000724">
    <property type="term" value="P:double-strand break repair via homologous recombination"/>
    <property type="evidence" value="ECO:0007669"/>
    <property type="project" value="InterPro"/>
</dbReference>
<dbReference type="GeneID" id="100560797"/>
<dbReference type="GO" id="GO:0005764">
    <property type="term" value="C:lysosome"/>
    <property type="evidence" value="ECO:0000318"/>
    <property type="project" value="GO_Central"/>
</dbReference>
<reference evidence="2" key="2">
    <citation type="submission" date="2025-08" db="UniProtKB">
        <authorList>
            <consortium name="Ensembl"/>
        </authorList>
    </citation>
    <scope>IDENTIFICATION</scope>
</reference>
<dbReference type="OrthoDB" id="370698at2759"/>
<dbReference type="Pfam" id="PF15001">
    <property type="entry name" value="AP-5_subunit_s1"/>
    <property type="match status" value="1"/>
</dbReference>
<dbReference type="GeneTree" id="ENSGT00390000013178"/>
<dbReference type="Proteomes" id="UP000001646">
    <property type="component" value="Unplaced"/>
</dbReference>
<keyword evidence="3" id="KW-1185">Reference proteome</keyword>
<dbReference type="InParanoid" id="H9G8P4"/>
<dbReference type="Bgee" id="ENSACAG00000004266">
    <property type="expression patterns" value="Expressed in liver and 5 other cell types or tissues"/>
</dbReference>
<dbReference type="eggNOG" id="KOG4297">
    <property type="taxonomic scope" value="Eukaryota"/>
</dbReference>
<dbReference type="PANTHER" id="PTHR16120:SF0">
    <property type="entry name" value="AP-5 COMPLEX SUBUNIT SIGMA-1"/>
    <property type="match status" value="1"/>
</dbReference>
<sequence length="237" mass="25403">MPGAVVLRPRAALAGLPRKDEYSSNGEEASSAAMVHAFIVHTLRSWGRSGDEAPPCRVLYSRVFSPERPEGGGGRDPEKERLAQKERILAVARQVDSVCKLHLQAAGRPTWEPLAPAPEDPSPLQDAPSGAFRLPPGDPFPAAEGERAVLWLGVHSVAFALVCGPQENPLLAECALRSVARSLLDHLHLLGSGSEVLLKADRTEAVLARFLPHGQLLFLNDQFVAGIEREVAAALGK</sequence>
<dbReference type="InterPro" id="IPR029392">
    <property type="entry name" value="AP-5_subunit_s1"/>
</dbReference>
<accession>H9G8P4</accession>
<dbReference type="GO" id="GO:0030119">
    <property type="term" value="C:AP-type membrane coat adaptor complex"/>
    <property type="evidence" value="ECO:0000318"/>
    <property type="project" value="GO_Central"/>
</dbReference>
<reference evidence="2" key="3">
    <citation type="submission" date="2025-09" db="UniProtKB">
        <authorList>
            <consortium name="Ensembl"/>
        </authorList>
    </citation>
    <scope>IDENTIFICATION</scope>
</reference>
<evidence type="ECO:0000313" key="2">
    <source>
        <dbReference type="Ensembl" id="ENSACAP00000004135.4"/>
    </source>
</evidence>
<feature type="region of interest" description="Disordered" evidence="1">
    <location>
        <begin position="110"/>
        <end position="131"/>
    </location>
</feature>
<dbReference type="GO" id="GO:0005770">
    <property type="term" value="C:late endosome"/>
    <property type="evidence" value="ECO:0000318"/>
    <property type="project" value="GO_Central"/>
</dbReference>
<gene>
    <name evidence="2" type="primary">ap5s1</name>
</gene>
<dbReference type="CTD" id="55317"/>
<dbReference type="GO" id="GO:0016197">
    <property type="term" value="P:endosomal transport"/>
    <property type="evidence" value="ECO:0000318"/>
    <property type="project" value="GO_Central"/>
</dbReference>
<proteinExistence type="predicted"/>
<name>H9G8P4_ANOCA</name>
<dbReference type="AlphaFoldDB" id="H9G8P4"/>
<protein>
    <submittedName>
        <fullName evidence="2">Uncharacterized protein</fullName>
    </submittedName>
</protein>
<dbReference type="STRING" id="28377.ENSACAP00000004135"/>
<organism evidence="2 3">
    <name type="scientific">Anolis carolinensis</name>
    <name type="common">Green anole</name>
    <name type="synonym">American chameleon</name>
    <dbReference type="NCBI Taxonomy" id="28377"/>
    <lineage>
        <taxon>Eukaryota</taxon>
        <taxon>Metazoa</taxon>
        <taxon>Chordata</taxon>
        <taxon>Craniata</taxon>
        <taxon>Vertebrata</taxon>
        <taxon>Euteleostomi</taxon>
        <taxon>Lepidosauria</taxon>
        <taxon>Squamata</taxon>
        <taxon>Bifurcata</taxon>
        <taxon>Unidentata</taxon>
        <taxon>Episquamata</taxon>
        <taxon>Toxicofera</taxon>
        <taxon>Iguania</taxon>
        <taxon>Dactyloidae</taxon>
        <taxon>Anolis</taxon>
    </lineage>
</organism>
<dbReference type="Ensembl" id="ENSACAT00000004234.4">
    <property type="protein sequence ID" value="ENSACAP00000004135.4"/>
    <property type="gene ID" value="ENSACAG00000004266.4"/>
</dbReference>
<dbReference type="PANTHER" id="PTHR16120">
    <property type="entry name" value="AP-5 COMPLEX SUBUNIT SIGMA-1"/>
    <property type="match status" value="1"/>
</dbReference>
<dbReference type="HOGENOM" id="CLU_049894_10_2_1"/>
<reference evidence="2" key="1">
    <citation type="submission" date="2009-12" db="EMBL/GenBank/DDBJ databases">
        <title>The Genome Sequence of Anolis carolinensis (Green Anole Lizard).</title>
        <authorList>
            <consortium name="The Genome Sequencing Platform"/>
            <person name="Di Palma F."/>
            <person name="Alfoldi J."/>
            <person name="Heiman D."/>
            <person name="Young S."/>
            <person name="Grabherr M."/>
            <person name="Johnson J."/>
            <person name="Lander E.S."/>
            <person name="Lindblad-Toh K."/>
        </authorList>
    </citation>
    <scope>NUCLEOTIDE SEQUENCE [LARGE SCALE GENOMIC DNA]</scope>
    <source>
        <strain evidence="2">JBL SC #1</strain>
    </source>
</reference>
<dbReference type="KEGG" id="acs:100560797"/>